<evidence type="ECO:0000313" key="9">
    <source>
        <dbReference type="Proteomes" id="UP000075714"/>
    </source>
</evidence>
<dbReference type="SUPFAM" id="SSF53335">
    <property type="entry name" value="S-adenosyl-L-methionine-dependent methyltransferases"/>
    <property type="match status" value="1"/>
</dbReference>
<evidence type="ECO:0000256" key="5">
    <source>
        <dbReference type="ARBA" id="ARBA00049086"/>
    </source>
</evidence>
<keyword evidence="4" id="KW-0804">Transcription</keyword>
<dbReference type="STRING" id="33097.A0A150G1T5"/>
<dbReference type="GO" id="GO:0035242">
    <property type="term" value="F:protein-arginine omega-N asymmetric methyltransferase activity"/>
    <property type="evidence" value="ECO:0007669"/>
    <property type="project" value="UniProtKB-EC"/>
</dbReference>
<evidence type="ECO:0000256" key="6">
    <source>
        <dbReference type="PROSITE-ProRule" id="PRU00339"/>
    </source>
</evidence>
<evidence type="ECO:0000256" key="1">
    <source>
        <dbReference type="ARBA" id="ARBA00011925"/>
    </source>
</evidence>
<keyword evidence="3" id="KW-0805">Transcription regulation</keyword>
<protein>
    <recommendedName>
        <fullName evidence="1">type I protein arginine methyltransferase</fullName>
        <ecNumber evidence="1">2.1.1.319</ecNumber>
    </recommendedName>
</protein>
<keyword evidence="9" id="KW-1185">Reference proteome</keyword>
<evidence type="ECO:0000256" key="3">
    <source>
        <dbReference type="ARBA" id="ARBA00023015"/>
    </source>
</evidence>
<dbReference type="InterPro" id="IPR025799">
    <property type="entry name" value="Arg_MeTrfase"/>
</dbReference>
<dbReference type="Gene3D" id="3.40.50.150">
    <property type="entry name" value="Vaccinia Virus protein VP39"/>
    <property type="match status" value="1"/>
</dbReference>
<feature type="repeat" description="TPR" evidence="6">
    <location>
        <begin position="9"/>
        <end position="42"/>
    </location>
</feature>
<feature type="region of interest" description="Disordered" evidence="7">
    <location>
        <begin position="570"/>
        <end position="617"/>
    </location>
</feature>
<dbReference type="InterPro" id="IPR029063">
    <property type="entry name" value="SAM-dependent_MTases_sf"/>
</dbReference>
<dbReference type="PANTHER" id="PTHR11006:SF10">
    <property type="entry name" value="HISTONE-ARGININE METHYLTRANSFERASE CARMER-RELATED"/>
    <property type="match status" value="1"/>
</dbReference>
<dbReference type="PANTHER" id="PTHR11006">
    <property type="entry name" value="PROTEIN ARGININE N-METHYLTRANSFERASE"/>
    <property type="match status" value="1"/>
</dbReference>
<dbReference type="OrthoDB" id="412876at2759"/>
<dbReference type="EMBL" id="LSYV01000080">
    <property type="protein sequence ID" value="KXZ43839.1"/>
    <property type="molecule type" value="Genomic_DNA"/>
</dbReference>
<dbReference type="Pfam" id="PF06325">
    <property type="entry name" value="PrmA"/>
    <property type="match status" value="1"/>
</dbReference>
<accession>A0A150G1T5</accession>
<comment type="caution">
    <text evidence="8">The sequence shown here is derived from an EMBL/GenBank/DDBJ whole genome shotgun (WGS) entry which is preliminary data.</text>
</comment>
<reference evidence="9" key="1">
    <citation type="journal article" date="2016" name="Nat. Commun.">
        <title>The Gonium pectorale genome demonstrates co-option of cell cycle regulation during the evolution of multicellularity.</title>
        <authorList>
            <person name="Hanschen E.R."/>
            <person name="Marriage T.N."/>
            <person name="Ferris P.J."/>
            <person name="Hamaji T."/>
            <person name="Toyoda A."/>
            <person name="Fujiyama A."/>
            <person name="Neme R."/>
            <person name="Noguchi H."/>
            <person name="Minakuchi Y."/>
            <person name="Suzuki M."/>
            <person name="Kawai-Toyooka H."/>
            <person name="Smith D.R."/>
            <person name="Sparks H."/>
            <person name="Anderson J."/>
            <person name="Bakaric R."/>
            <person name="Luria V."/>
            <person name="Karger A."/>
            <person name="Kirschner M.W."/>
            <person name="Durand P.M."/>
            <person name="Michod R.E."/>
            <person name="Nozaki H."/>
            <person name="Olson B.J."/>
        </authorList>
    </citation>
    <scope>NUCLEOTIDE SEQUENCE [LARGE SCALE GENOMIC DNA]</scope>
    <source>
        <strain evidence="9">NIES-2863</strain>
    </source>
</reference>
<dbReference type="GO" id="GO:0070611">
    <property type="term" value="F:histone H3R2 methyltransferase activity"/>
    <property type="evidence" value="ECO:0007669"/>
    <property type="project" value="TreeGrafter"/>
</dbReference>
<feature type="region of interest" description="Disordered" evidence="7">
    <location>
        <begin position="119"/>
        <end position="152"/>
    </location>
</feature>
<dbReference type="InterPro" id="IPR019734">
    <property type="entry name" value="TPR_rpt"/>
</dbReference>
<name>A0A150G1T5_GONPE</name>
<dbReference type="CDD" id="cd02440">
    <property type="entry name" value="AdoMet_MTases"/>
    <property type="match status" value="1"/>
</dbReference>
<dbReference type="Gene3D" id="2.70.160.11">
    <property type="entry name" value="Hnrnp arginine n-methyltransferase1"/>
    <property type="match status" value="1"/>
</dbReference>
<keyword evidence="2" id="KW-0949">S-adenosyl-L-methionine</keyword>
<dbReference type="PROSITE" id="PS50005">
    <property type="entry name" value="TPR"/>
    <property type="match status" value="1"/>
</dbReference>
<dbReference type="Proteomes" id="UP000075714">
    <property type="component" value="Unassembled WGS sequence"/>
</dbReference>
<organism evidence="8 9">
    <name type="scientific">Gonium pectorale</name>
    <name type="common">Green alga</name>
    <dbReference type="NCBI Taxonomy" id="33097"/>
    <lineage>
        <taxon>Eukaryota</taxon>
        <taxon>Viridiplantae</taxon>
        <taxon>Chlorophyta</taxon>
        <taxon>core chlorophytes</taxon>
        <taxon>Chlorophyceae</taxon>
        <taxon>CS clade</taxon>
        <taxon>Chlamydomonadales</taxon>
        <taxon>Volvocaceae</taxon>
        <taxon>Gonium</taxon>
    </lineage>
</organism>
<keyword evidence="6" id="KW-0802">TPR repeat</keyword>
<sequence>MNLTNSDAIDVMVTIGRQAMEKGKLDQALTIFSCVLSKAPNHVVAAFSLGRAHLLKVGRDGRDARDGPRDQAANRATVRAAAAQLAAAAPAPALDPHHAVQWGEALTLLTAEVTEATEAAEAAEATEMAESPPAAVAAEGGGGAGASSGAPPPPPTLSALVVGGLGLQALLLRELLASAASAASAATASRPLLAPGAALCPASARLMGVLVSSEDLVAMNEVRCDWMEADSGGLQYGAANELLWRPARSMQVSGFRYTQLSEPFPLLPHLSAQELMEQPEKLLGSGGGGVRRHEVVVTAAAGGRADCVVAWLEYELAPGVWLSYAPHELQGREDAPALCPHVWQRVQYLSARPAVAAGQQIALQVTLSGRGSELRVEYDEDLDAVRRIQAAGAGGPEGAAPRQAEPEDCHDGATSGLPAGEPLLPAGEALSEADHEDSDGGGEDGEDRAAGAGRPTVKAEAPASAGMLLPYHMSMLNDRMRTRAYAAGIRAAVAEARERAAASGQPLLVLDVGSGSGLLSMMAAQAGAESVVGVERELALAVTSGALLAANGLSERVRILQAHSGSLRVAPAAPSATPAASASGTPPSATTDTTPAAAAAAEPPNGPASAAEPQPQSPLVLPRRAGLVQAGLAAPEAAYMPAGFRIVAALAHSALLEERLRAVRPPTGLPAAAAEAAAGARVRALPAAAARALQAWAPWKADCGAGGWLSTCPGSGSTYYGHWAQNVQFLDEPLPALGPAAAGAGGLALRLSAECVLDRVRLGAEWAVAGEDESSSGSEEGDE</sequence>
<evidence type="ECO:0000256" key="4">
    <source>
        <dbReference type="ARBA" id="ARBA00023163"/>
    </source>
</evidence>
<evidence type="ECO:0000256" key="7">
    <source>
        <dbReference type="SAM" id="MobiDB-lite"/>
    </source>
</evidence>
<dbReference type="EC" id="2.1.1.319" evidence="1"/>
<gene>
    <name evidence="8" type="ORF">GPECTOR_79g118</name>
</gene>
<dbReference type="AlphaFoldDB" id="A0A150G1T5"/>
<proteinExistence type="predicted"/>
<feature type="compositionally biased region" description="Low complexity" evidence="7">
    <location>
        <begin position="119"/>
        <end position="138"/>
    </location>
</feature>
<feature type="region of interest" description="Disordered" evidence="7">
    <location>
        <begin position="392"/>
        <end position="461"/>
    </location>
</feature>
<evidence type="ECO:0000313" key="8">
    <source>
        <dbReference type="EMBL" id="KXZ43839.1"/>
    </source>
</evidence>
<feature type="compositionally biased region" description="Acidic residues" evidence="7">
    <location>
        <begin position="434"/>
        <end position="446"/>
    </location>
</feature>
<evidence type="ECO:0000256" key="2">
    <source>
        <dbReference type="ARBA" id="ARBA00022691"/>
    </source>
</evidence>
<comment type="catalytic activity">
    <reaction evidence="5">
        <text>L-arginyl-[protein] + 2 S-adenosyl-L-methionine = N(omega),N(omega)-dimethyl-L-arginyl-[protein] + 2 S-adenosyl-L-homocysteine + 2 H(+)</text>
        <dbReference type="Rhea" id="RHEA:48096"/>
        <dbReference type="Rhea" id="RHEA-COMP:10532"/>
        <dbReference type="Rhea" id="RHEA-COMP:11991"/>
        <dbReference type="ChEBI" id="CHEBI:15378"/>
        <dbReference type="ChEBI" id="CHEBI:29965"/>
        <dbReference type="ChEBI" id="CHEBI:57856"/>
        <dbReference type="ChEBI" id="CHEBI:59789"/>
        <dbReference type="ChEBI" id="CHEBI:61897"/>
        <dbReference type="EC" id="2.1.1.319"/>
    </reaction>
</comment>